<accession>A0ABS3L6G1</accession>
<protein>
    <submittedName>
        <fullName evidence="1">DUF3788 domain-containing protein</fullName>
    </submittedName>
</protein>
<dbReference type="Pfam" id="PF12663">
    <property type="entry name" value="DUF3788"/>
    <property type="match status" value="1"/>
</dbReference>
<comment type="caution">
    <text evidence="1">The sequence shown here is derived from an EMBL/GenBank/DDBJ whole genome shotgun (WGS) entry which is preliminary data.</text>
</comment>
<sequence>MNWKAQFPATQQPTEQQIAEFIDNQLWQVLNHYLQQAYEAKPKYSHSRCSMQAGWNVKYHKAGKSLCTLYPMEGYFIMLVVVGKAEMAEAEEMMPLLSTYTQQVFQQTEVGQGQKWLMLEIREQEILEDAIKLVALRRKPKNQIDRGELND</sequence>
<dbReference type="Proteomes" id="UP000664601">
    <property type="component" value="Unassembled WGS sequence"/>
</dbReference>
<organism evidence="1 2">
    <name type="scientific">Candidatus Enterococcus moelleringii</name>
    <dbReference type="NCBI Taxonomy" id="2815325"/>
    <lineage>
        <taxon>Bacteria</taxon>
        <taxon>Bacillati</taxon>
        <taxon>Bacillota</taxon>
        <taxon>Bacilli</taxon>
        <taxon>Lactobacillales</taxon>
        <taxon>Enterococcaceae</taxon>
        <taxon>Enterococcus</taxon>
    </lineage>
</organism>
<dbReference type="EMBL" id="JAFREM010000002">
    <property type="protein sequence ID" value="MBO1304680.1"/>
    <property type="molecule type" value="Genomic_DNA"/>
</dbReference>
<name>A0ABS3L6G1_9ENTE</name>
<proteinExistence type="predicted"/>
<dbReference type="InterPro" id="IPR024265">
    <property type="entry name" value="DUF3788"/>
</dbReference>
<evidence type="ECO:0000313" key="1">
    <source>
        <dbReference type="EMBL" id="MBO1304680.1"/>
    </source>
</evidence>
<reference evidence="1 2" key="1">
    <citation type="submission" date="2021-03" db="EMBL/GenBank/DDBJ databases">
        <title>Enterococcal diversity collection.</title>
        <authorList>
            <person name="Gilmore M.S."/>
            <person name="Schwartzman J."/>
            <person name="Van Tyne D."/>
            <person name="Martin M."/>
            <person name="Earl A.M."/>
            <person name="Manson A.L."/>
            <person name="Straub T."/>
            <person name="Salamzade R."/>
            <person name="Saavedra J."/>
            <person name="Lebreton F."/>
            <person name="Prichula J."/>
            <person name="Schaufler K."/>
            <person name="Gaca A."/>
            <person name="Sgardioli B."/>
            <person name="Wagenaar J."/>
            <person name="Strong T."/>
        </authorList>
    </citation>
    <scope>NUCLEOTIDE SEQUENCE [LARGE SCALE GENOMIC DNA]</scope>
    <source>
        <strain evidence="1 2">669A</strain>
    </source>
</reference>
<dbReference type="RefSeq" id="WP_207671622.1">
    <property type="nucleotide sequence ID" value="NZ_JAFREM010000002.1"/>
</dbReference>
<evidence type="ECO:0000313" key="2">
    <source>
        <dbReference type="Proteomes" id="UP000664601"/>
    </source>
</evidence>
<gene>
    <name evidence="1" type="ORF">JZO70_00795</name>
</gene>
<keyword evidence="2" id="KW-1185">Reference proteome</keyword>